<feature type="repeat" description="WD" evidence="1">
    <location>
        <begin position="97"/>
        <end position="138"/>
    </location>
</feature>
<dbReference type="SUPFAM" id="SSF50978">
    <property type="entry name" value="WD40 repeat-like"/>
    <property type="match status" value="1"/>
</dbReference>
<dbReference type="InterPro" id="IPR036322">
    <property type="entry name" value="WD40_repeat_dom_sf"/>
</dbReference>
<protein>
    <recommendedName>
        <fullName evidence="4">WD40 repeat domain-containing protein</fullName>
    </recommendedName>
</protein>
<dbReference type="PANTHER" id="PTHR19879:SF9">
    <property type="entry name" value="TRANSCRIPTION INITIATION FACTOR TFIID SUBUNIT 5"/>
    <property type="match status" value="1"/>
</dbReference>
<evidence type="ECO:0000256" key="1">
    <source>
        <dbReference type="PROSITE-ProRule" id="PRU00221"/>
    </source>
</evidence>
<keyword evidence="3" id="KW-1185">Reference proteome</keyword>
<dbReference type="Gene3D" id="2.130.10.10">
    <property type="entry name" value="YVTN repeat-like/Quinoprotein amine dehydrogenase"/>
    <property type="match status" value="1"/>
</dbReference>
<dbReference type="RefSeq" id="WP_372504837.1">
    <property type="nucleotide sequence ID" value="NZ_JAMCCK010000128.1"/>
</dbReference>
<dbReference type="PROSITE" id="PS50082">
    <property type="entry name" value="WD_REPEATS_2"/>
    <property type="match status" value="3"/>
</dbReference>
<feature type="non-terminal residue" evidence="2">
    <location>
        <position position="215"/>
    </location>
</feature>
<dbReference type="PANTHER" id="PTHR19879">
    <property type="entry name" value="TRANSCRIPTION INITIATION FACTOR TFIID"/>
    <property type="match status" value="1"/>
</dbReference>
<feature type="repeat" description="WD" evidence="1">
    <location>
        <begin position="191"/>
        <end position="215"/>
    </location>
</feature>
<organism evidence="2 3">
    <name type="scientific">Streptomyces lavenduligriseus</name>
    <dbReference type="NCBI Taxonomy" id="67315"/>
    <lineage>
        <taxon>Bacteria</taxon>
        <taxon>Bacillati</taxon>
        <taxon>Actinomycetota</taxon>
        <taxon>Actinomycetes</taxon>
        <taxon>Kitasatosporales</taxon>
        <taxon>Streptomycetaceae</taxon>
        <taxon>Streptomyces</taxon>
    </lineage>
</organism>
<evidence type="ECO:0000313" key="3">
    <source>
        <dbReference type="Proteomes" id="UP001202052"/>
    </source>
</evidence>
<dbReference type="PROSITE" id="PS50294">
    <property type="entry name" value="WD_REPEATS_REGION"/>
    <property type="match status" value="3"/>
</dbReference>
<dbReference type="Pfam" id="PF00400">
    <property type="entry name" value="WD40"/>
    <property type="match status" value="3"/>
</dbReference>
<reference evidence="2 3" key="1">
    <citation type="submission" date="2022-05" db="EMBL/GenBank/DDBJ databases">
        <title>Genome Resource of Streptomyces lavenduligriseus GA1-1, a Strain with Broad-Spectrum Antifungal Activity against Phytopathogenic Fungi.</title>
        <authorList>
            <person name="Qi D."/>
        </authorList>
    </citation>
    <scope>NUCLEOTIDE SEQUENCE [LARGE SCALE GENOMIC DNA]</scope>
    <source>
        <strain evidence="2 3">GA1-1</strain>
    </source>
</reference>
<sequence length="215" mass="22805">MEERLVRHGANAPQRDLAQVPTADAASRAHSLAQVTHLLAPTDPAPAVVNTLYSRLAFLPSWRDRVTSRLATTPLRPVLVGIWPPPDLPGRALLATLAGHAGGVEAVAIAPDGTWLASGDRDGAVRLWNRASGRCTATLTGHTSKVTSIAISPDGTWLATAGENEEVRLWDRASGQCTATLTDSNHRGHLVAISPDGIWLATGSTSGEVRLWKRV</sequence>
<proteinExistence type="predicted"/>
<gene>
    <name evidence="2" type="ORF">M4438_37245</name>
</gene>
<feature type="repeat" description="WD" evidence="1">
    <location>
        <begin position="139"/>
        <end position="180"/>
    </location>
</feature>
<dbReference type="EMBL" id="JAMCCK010000128">
    <property type="protein sequence ID" value="MCL3999072.1"/>
    <property type="molecule type" value="Genomic_DNA"/>
</dbReference>
<dbReference type="InterPro" id="IPR015943">
    <property type="entry name" value="WD40/YVTN_repeat-like_dom_sf"/>
</dbReference>
<evidence type="ECO:0008006" key="4">
    <source>
        <dbReference type="Google" id="ProtNLM"/>
    </source>
</evidence>
<comment type="caution">
    <text evidence="2">The sequence shown here is derived from an EMBL/GenBank/DDBJ whole genome shotgun (WGS) entry which is preliminary data.</text>
</comment>
<dbReference type="Proteomes" id="UP001202052">
    <property type="component" value="Unassembled WGS sequence"/>
</dbReference>
<evidence type="ECO:0000313" key="2">
    <source>
        <dbReference type="EMBL" id="MCL3999072.1"/>
    </source>
</evidence>
<dbReference type="InterPro" id="IPR001680">
    <property type="entry name" value="WD40_rpt"/>
</dbReference>
<accession>A0ABT0P5R2</accession>
<name>A0ABT0P5R2_9ACTN</name>
<dbReference type="SMART" id="SM00320">
    <property type="entry name" value="WD40"/>
    <property type="match status" value="3"/>
</dbReference>
<keyword evidence="1" id="KW-0853">WD repeat</keyword>